<feature type="non-terminal residue" evidence="2">
    <location>
        <position position="110"/>
    </location>
</feature>
<dbReference type="PANTHER" id="PTHR43403:SF1">
    <property type="entry name" value="NAD-SPECIFIC GLUTAMATE DEHYDROGENASE"/>
    <property type="match status" value="1"/>
</dbReference>
<dbReference type="GO" id="GO:0004069">
    <property type="term" value="F:L-aspartate:2-oxoglutarate aminotransferase activity"/>
    <property type="evidence" value="ECO:0007669"/>
    <property type="project" value="InterPro"/>
</dbReference>
<dbReference type="InterPro" id="IPR007780">
    <property type="entry name" value="NAD_Glu_DH_bac"/>
</dbReference>
<name>A0A7X5SC39_XANPE</name>
<evidence type="ECO:0000313" key="3">
    <source>
        <dbReference type="Proteomes" id="UP000471082"/>
    </source>
</evidence>
<dbReference type="Pfam" id="PF21074">
    <property type="entry name" value="GDH_C"/>
    <property type="match status" value="1"/>
</dbReference>
<evidence type="ECO:0000259" key="1">
    <source>
        <dbReference type="Pfam" id="PF21074"/>
    </source>
</evidence>
<dbReference type="Proteomes" id="UP000471082">
    <property type="component" value="Unassembled WGS sequence"/>
</dbReference>
<dbReference type="EMBL" id="JAAGYU010001674">
    <property type="protein sequence ID" value="NEL80542.1"/>
    <property type="molecule type" value="Genomic_DNA"/>
</dbReference>
<sequence length="110" mass="12483">NQVPADLQLTMMDELMRLGRRATRWYLRSRRNDLDAARDVAHLGPRVKALAMRLDELLEGPARDEWMARYQTYVEAGVPELLSRVVAGTGHLYTLLPIIESADLTGHEPT</sequence>
<gene>
    <name evidence="2" type="ORF">G3W61_30330</name>
</gene>
<comment type="caution">
    <text evidence="2">The sequence shown here is derived from an EMBL/GenBank/DDBJ whole genome shotgun (WGS) entry which is preliminary data.</text>
</comment>
<dbReference type="AlphaFoldDB" id="A0A7X5SC39"/>
<dbReference type="PANTHER" id="PTHR43403">
    <property type="entry name" value="NAD-SPECIFIC GLUTAMATE DEHYDROGENASE"/>
    <property type="match status" value="1"/>
</dbReference>
<reference evidence="2 3" key="1">
    <citation type="submission" date="2019-11" db="EMBL/GenBank/DDBJ databases">
        <title>Genome-resolved metagenomics to study the prevalence of co-infection and intraspecific heterogeneity among plant pathogen metapopulations.</title>
        <authorList>
            <person name="Newberry E."/>
            <person name="Bhandari R."/>
            <person name="Kemble J."/>
            <person name="Sikora E."/>
            <person name="Potnis N."/>
        </authorList>
    </citation>
    <scope>NUCLEOTIDE SEQUENCE [LARGE SCALE GENOMIC DNA]</scope>
    <source>
        <strain evidence="2">Xp_Tom_Tuscaloosa_18b</strain>
    </source>
</reference>
<dbReference type="GO" id="GO:0004352">
    <property type="term" value="F:glutamate dehydrogenase (NAD+) activity"/>
    <property type="evidence" value="ECO:0007669"/>
    <property type="project" value="InterPro"/>
</dbReference>
<protein>
    <submittedName>
        <fullName evidence="2">NAD-glutamate dehydrogenase</fullName>
    </submittedName>
</protein>
<dbReference type="InterPro" id="IPR048381">
    <property type="entry name" value="GDH_C"/>
</dbReference>
<evidence type="ECO:0000313" key="2">
    <source>
        <dbReference type="EMBL" id="NEL80542.1"/>
    </source>
</evidence>
<organism evidence="2 3">
    <name type="scientific">Xanthomonas perforans</name>
    <dbReference type="NCBI Taxonomy" id="442694"/>
    <lineage>
        <taxon>Bacteria</taxon>
        <taxon>Pseudomonadati</taxon>
        <taxon>Pseudomonadota</taxon>
        <taxon>Gammaproteobacteria</taxon>
        <taxon>Lysobacterales</taxon>
        <taxon>Lysobacteraceae</taxon>
        <taxon>Xanthomonas</taxon>
    </lineage>
</organism>
<accession>A0A7X5SC39</accession>
<feature type="non-terminal residue" evidence="2">
    <location>
        <position position="1"/>
    </location>
</feature>
<feature type="domain" description="NAD-specific glutamate dehydrogenase C-terminal" evidence="1">
    <location>
        <begin position="1"/>
        <end position="108"/>
    </location>
</feature>
<proteinExistence type="predicted"/>
<dbReference type="GO" id="GO:0006538">
    <property type="term" value="P:L-glutamate catabolic process"/>
    <property type="evidence" value="ECO:0007669"/>
    <property type="project" value="InterPro"/>
</dbReference>